<dbReference type="Proteomes" id="UP000030752">
    <property type="component" value="Unassembled WGS sequence"/>
</dbReference>
<feature type="region of interest" description="Disordered" evidence="1">
    <location>
        <begin position="353"/>
        <end position="372"/>
    </location>
</feature>
<dbReference type="InterPro" id="IPR058257">
    <property type="entry name" value="CorA-like_dom"/>
</dbReference>
<dbReference type="HOGENOM" id="CLU_025521_0_0_1"/>
<keyword evidence="2" id="KW-0812">Transmembrane</keyword>
<name>W2RJ87_CYPE1</name>
<dbReference type="EMBL" id="KB822725">
    <property type="protein sequence ID" value="ETN36375.1"/>
    <property type="molecule type" value="Genomic_DNA"/>
</dbReference>
<dbReference type="STRING" id="1220924.W2RJ87"/>
<evidence type="ECO:0000313" key="4">
    <source>
        <dbReference type="EMBL" id="ETN36375.1"/>
    </source>
</evidence>
<dbReference type="RefSeq" id="XP_008721193.1">
    <property type="nucleotide sequence ID" value="XM_008722971.1"/>
</dbReference>
<reference evidence="4 5" key="1">
    <citation type="submission" date="2013-03" db="EMBL/GenBank/DDBJ databases">
        <title>The Genome Sequence of Phialophora europaea CBS 101466.</title>
        <authorList>
            <consortium name="The Broad Institute Genomics Platform"/>
            <person name="Cuomo C."/>
            <person name="de Hoog S."/>
            <person name="Gorbushina A."/>
            <person name="Walker B."/>
            <person name="Young S.K."/>
            <person name="Zeng Q."/>
            <person name="Gargeya S."/>
            <person name="Fitzgerald M."/>
            <person name="Haas B."/>
            <person name="Abouelleil A."/>
            <person name="Allen A.W."/>
            <person name="Alvarado L."/>
            <person name="Arachchi H.M."/>
            <person name="Berlin A.M."/>
            <person name="Chapman S.B."/>
            <person name="Gainer-Dewar J."/>
            <person name="Goldberg J."/>
            <person name="Griggs A."/>
            <person name="Gujja S."/>
            <person name="Hansen M."/>
            <person name="Howarth C."/>
            <person name="Imamovic A."/>
            <person name="Ireland A."/>
            <person name="Larimer J."/>
            <person name="McCowan C."/>
            <person name="Murphy C."/>
            <person name="Pearson M."/>
            <person name="Poon T.W."/>
            <person name="Priest M."/>
            <person name="Roberts A."/>
            <person name="Saif S."/>
            <person name="Shea T."/>
            <person name="Sisk P."/>
            <person name="Sykes S."/>
            <person name="Wortman J."/>
            <person name="Nusbaum C."/>
            <person name="Birren B."/>
        </authorList>
    </citation>
    <scope>NUCLEOTIDE SEQUENCE [LARGE SCALE GENOMIC DNA]</scope>
    <source>
        <strain evidence="4 5">CBS 101466</strain>
    </source>
</reference>
<dbReference type="OrthoDB" id="5396681at2759"/>
<sequence length="602" mass="69009">MDRLRWLYNTYQTYPKNLDRHQTYQHVLDNYERELQKPGSRLCCDLNSAQVDVWQCLQPSSGFTAKTLASLTDVHNEIGFPAVAENVPPDTAHLPTDPVSRYTFIHAPNSRERLSITKDMLLALMSYHQVMPSFLDILFCFGRQHRPNDFYYTTFRHECRLNDADSSLNIPSMFRSGQSIQLCYNLRSAELDGDDWKFRNTGTYHYYDAATGHANWILVRCDQSIKNKLTTATKSPQLRALRSLDSLPQRLQAALVAHLCLCEWSSQNFRAFVSDLEKRVHKETTGAHDKSAAEVKSETEAKMALARAQTTVQHLSHSRTFPSTPRLRVDSFRSLNRRFTGAFRRVDSTTQAPVVQNTSLDEKDSDVDETSASSEYQFEKMQDIERLEEQANAAVLIMKSNNEVLTQLVGFYTSLHKRADFPKFWGKTYDTVIFEFASRIEELQSDLRHQRARMETLLCLLADRKTLIHGIIQYRSMEASKLLAESTHQSALKMERITEEMSEVSRKTQKDTVSMRIITIITLIFLPGTFISTLMSTDIIRFSSDGGGPPSRVFSKKALDLFLIICLPLMFVTLMAWVIAQYIIDRRARQLALKRDKSANSA</sequence>
<dbReference type="InParanoid" id="W2RJ87"/>
<dbReference type="AlphaFoldDB" id="W2RJ87"/>
<gene>
    <name evidence="4" type="ORF">HMPREF1541_08652</name>
</gene>
<evidence type="ECO:0000256" key="1">
    <source>
        <dbReference type="SAM" id="MobiDB-lite"/>
    </source>
</evidence>
<proteinExistence type="predicted"/>
<dbReference type="VEuPathDB" id="FungiDB:HMPREF1541_08652"/>
<dbReference type="Pfam" id="PF26616">
    <property type="entry name" value="CorA-like"/>
    <property type="match status" value="1"/>
</dbReference>
<dbReference type="eggNOG" id="ENOG502SJEH">
    <property type="taxonomic scope" value="Eukaryota"/>
</dbReference>
<keyword evidence="2" id="KW-0472">Membrane</keyword>
<organism evidence="4 5">
    <name type="scientific">Cyphellophora europaea (strain CBS 101466)</name>
    <name type="common">Phialophora europaea</name>
    <dbReference type="NCBI Taxonomy" id="1220924"/>
    <lineage>
        <taxon>Eukaryota</taxon>
        <taxon>Fungi</taxon>
        <taxon>Dikarya</taxon>
        <taxon>Ascomycota</taxon>
        <taxon>Pezizomycotina</taxon>
        <taxon>Eurotiomycetes</taxon>
        <taxon>Chaetothyriomycetidae</taxon>
        <taxon>Chaetothyriales</taxon>
        <taxon>Cyphellophoraceae</taxon>
        <taxon>Cyphellophora</taxon>
    </lineage>
</organism>
<keyword evidence="5" id="KW-1185">Reference proteome</keyword>
<accession>W2RJ87</accession>
<dbReference type="GeneID" id="19975991"/>
<evidence type="ECO:0000313" key="5">
    <source>
        <dbReference type="Proteomes" id="UP000030752"/>
    </source>
</evidence>
<feature type="transmembrane region" description="Helical" evidence="2">
    <location>
        <begin position="561"/>
        <end position="584"/>
    </location>
</feature>
<feature type="transmembrane region" description="Helical" evidence="2">
    <location>
        <begin position="517"/>
        <end position="541"/>
    </location>
</feature>
<evidence type="ECO:0000256" key="2">
    <source>
        <dbReference type="SAM" id="Phobius"/>
    </source>
</evidence>
<feature type="domain" description="CorA-like transporter" evidence="3">
    <location>
        <begin position="9"/>
        <end position="286"/>
    </location>
</feature>
<dbReference type="Gene3D" id="1.20.58.340">
    <property type="entry name" value="Magnesium transport protein CorA, transmembrane region"/>
    <property type="match status" value="1"/>
</dbReference>
<evidence type="ECO:0000259" key="3">
    <source>
        <dbReference type="Pfam" id="PF26616"/>
    </source>
</evidence>
<keyword evidence="2" id="KW-1133">Transmembrane helix</keyword>
<protein>
    <recommendedName>
        <fullName evidence="3">CorA-like transporter domain-containing protein</fullName>
    </recommendedName>
</protein>